<keyword evidence="7" id="KW-0175">Coiled coil</keyword>
<feature type="compositionally biased region" description="Polar residues" evidence="8">
    <location>
        <begin position="122"/>
        <end position="137"/>
    </location>
</feature>
<reference evidence="10 11" key="1">
    <citation type="journal article" date="2021" name="Genome Biol.">
        <title>AFLAP: assembly-free linkage analysis pipeline using k-mers from genome sequencing data.</title>
        <authorList>
            <person name="Fletcher K."/>
            <person name="Zhang L."/>
            <person name="Gil J."/>
            <person name="Han R."/>
            <person name="Cavanaugh K."/>
            <person name="Michelmore R."/>
        </authorList>
    </citation>
    <scope>NUCLEOTIDE SEQUENCE [LARGE SCALE GENOMIC DNA]</scope>
    <source>
        <strain evidence="10 11">SF5</strain>
    </source>
</reference>
<dbReference type="PANTHER" id="PTHR47972:SF45">
    <property type="entry name" value="PROTEIN CLARET SEGREGATIONAL"/>
    <property type="match status" value="1"/>
</dbReference>
<comment type="similarity">
    <text evidence="1">Belongs to the TRAFAC class myosin-kinesin ATPase superfamily. Kinesin family. KIN-14 subfamily.</text>
</comment>
<dbReference type="Gene3D" id="3.40.850.10">
    <property type="entry name" value="Kinesin motor domain"/>
    <property type="match status" value="1"/>
</dbReference>
<proteinExistence type="inferred from homology"/>
<feature type="coiled-coil region" evidence="7">
    <location>
        <begin position="731"/>
        <end position="760"/>
    </location>
</feature>
<dbReference type="GO" id="GO:0007018">
    <property type="term" value="P:microtubule-based movement"/>
    <property type="evidence" value="ECO:0007669"/>
    <property type="project" value="InterPro"/>
</dbReference>
<feature type="coiled-coil region" evidence="7">
    <location>
        <begin position="548"/>
        <end position="656"/>
    </location>
</feature>
<keyword evidence="3 6" id="KW-0547">Nucleotide-binding</keyword>
<sequence>MHVSEPAREYSVGSNLQLYNMTQRTNDEMDANKSIYENVTSHFVTSSSGRSRKLRMPTPISRIPTPGKRPSASPKALWSSLSTDSGLGLAGRSPGIANELTPRSSIENKRLTDSRRAFSASMRVSSASDGNSGLNRTNSNSSLSSVASSVASVSSLLRDRSKPPTSDRRTMLHDLVEGNKEDRRCSFGSQSLCSPLSSSATSTSFLSIPSSRMASRLGVPMKISPRIKATPDAPARETSTHKVWPATAPSLAMPLENFTCSEQALMLLKEDHEATDKGVQELLSYVSSSSSSMALTPANMKARKEETMLLKAGIRRLSLHTEGLMQCCNVLERNTLEQKEYMETLTAEIERLTSLVNLEKNRHMKGSLPGLELEDLHGDESLSRPSSDSGTASTSSSQNIFSRLPRQESERQRHDLQQAMQEDSPLSAYVQNILKKATEKIEDKWRTRFAEQFVEHEQALAQERERSSASVLSSSRLVTETLHGKDDELKAIQELNIKLNQQIRQLDLDLDATRSERDFFKQQMEDDDDRSSSAHSFWEKTTDLAKQNRNLTEDLSQANRTIVRLNETIKLMKTKASSLKNENGDRVRASKSMVAEKNLLQDKLAAMELKFEDEKNRREQFQVNLEQLTVENTALYAQMVAQQTTYEAKMEELQARFEKRNVSLVDEVKLLQDQNRLMRKSEPRNEPKLNGNGGTSTLAYNHSSNVAMHDENENNARHIQELTDHLLQTRRELLEKSNFIAELELKAAESEAIRRKLHNTIQELRGNIRVHVRLRPFLRSDGPEALAENPESAIMCDTFASTITTNVDNPHTFAFDKIYGQSDSQEFVFKDVSDFIQSAMDGYNVCIFAYGQTGSGKTHTMQGSGKAQMRGIIPRSIGLIINCCEELTAMGWNFSLMVTFYEIYNETIRDLLTVNSGSDAKHNIRTDNRGRNYVDGLTEVFIDFDQADEQVDEIVNLAACNRSVDRTDMNALSSRSHSIFALKIRGYNEAQNTEVEGTLSLVDLAGSERLSRSRATGDRLKEAQAINKSLSALADVFQALAKKSSHVPYRNSKLTFALQPALSGEGKTLMMANLSPTFASLDESLCSMRFAHKVSRCELGTPLRQIKTTRRQSLGTGDLARNGVQSTTSRESRRSTLTPGMLRKLV</sequence>
<dbReference type="Proteomes" id="UP000294530">
    <property type="component" value="Unassembled WGS sequence"/>
</dbReference>
<feature type="region of interest" description="Disordered" evidence="8">
    <location>
        <begin position="44"/>
        <end position="174"/>
    </location>
</feature>
<feature type="compositionally biased region" description="Basic and acidic residues" evidence="8">
    <location>
        <begin position="157"/>
        <end position="174"/>
    </location>
</feature>
<feature type="binding site" evidence="6">
    <location>
        <begin position="851"/>
        <end position="858"/>
    </location>
    <ligand>
        <name>ATP</name>
        <dbReference type="ChEBI" id="CHEBI:30616"/>
    </ligand>
</feature>
<evidence type="ECO:0000259" key="9">
    <source>
        <dbReference type="PROSITE" id="PS50067"/>
    </source>
</evidence>
<dbReference type="InterPro" id="IPR019821">
    <property type="entry name" value="Kinesin_motor_CS"/>
</dbReference>
<dbReference type="GO" id="GO:0005874">
    <property type="term" value="C:microtubule"/>
    <property type="evidence" value="ECO:0007669"/>
    <property type="project" value="UniProtKB-KW"/>
</dbReference>
<protein>
    <recommendedName>
        <fullName evidence="9">Kinesin motor domain-containing protein</fullName>
    </recommendedName>
</protein>
<feature type="region of interest" description="Disordered" evidence="8">
    <location>
        <begin position="369"/>
        <end position="424"/>
    </location>
</feature>
<dbReference type="GO" id="GO:0005524">
    <property type="term" value="F:ATP binding"/>
    <property type="evidence" value="ECO:0007669"/>
    <property type="project" value="UniProtKB-UniRule"/>
</dbReference>
<dbReference type="SMART" id="SM00129">
    <property type="entry name" value="KISc"/>
    <property type="match status" value="1"/>
</dbReference>
<feature type="compositionally biased region" description="Basic and acidic residues" evidence="8">
    <location>
        <begin position="405"/>
        <end position="416"/>
    </location>
</feature>
<name>A0A976FHD0_BRELC</name>
<evidence type="ECO:0000256" key="6">
    <source>
        <dbReference type="PROSITE-ProRule" id="PRU00283"/>
    </source>
</evidence>
<evidence type="ECO:0000256" key="7">
    <source>
        <dbReference type="SAM" id="Coils"/>
    </source>
</evidence>
<dbReference type="EMBL" id="SHOA02000014">
    <property type="protein sequence ID" value="TDH66798.1"/>
    <property type="molecule type" value="Genomic_DNA"/>
</dbReference>
<keyword evidence="5 6" id="KW-0505">Motor protein</keyword>
<dbReference type="PRINTS" id="PR00380">
    <property type="entry name" value="KINESINHEAVY"/>
</dbReference>
<comment type="caution">
    <text evidence="10">The sequence shown here is derived from an EMBL/GenBank/DDBJ whole genome shotgun (WGS) entry which is preliminary data.</text>
</comment>
<dbReference type="InterPro" id="IPR027417">
    <property type="entry name" value="P-loop_NTPase"/>
</dbReference>
<dbReference type="PROSITE" id="PS00411">
    <property type="entry name" value="KINESIN_MOTOR_1"/>
    <property type="match status" value="1"/>
</dbReference>
<dbReference type="GO" id="GO:0003777">
    <property type="term" value="F:microtubule motor activity"/>
    <property type="evidence" value="ECO:0007669"/>
    <property type="project" value="InterPro"/>
</dbReference>
<dbReference type="PROSITE" id="PS50067">
    <property type="entry name" value="KINESIN_MOTOR_2"/>
    <property type="match status" value="1"/>
</dbReference>
<evidence type="ECO:0000256" key="8">
    <source>
        <dbReference type="SAM" id="MobiDB-lite"/>
    </source>
</evidence>
<dbReference type="Pfam" id="PF00225">
    <property type="entry name" value="Kinesin"/>
    <property type="match status" value="1"/>
</dbReference>
<dbReference type="InterPro" id="IPR001752">
    <property type="entry name" value="Kinesin_motor_dom"/>
</dbReference>
<dbReference type="PANTHER" id="PTHR47972">
    <property type="entry name" value="KINESIN-LIKE PROTEIN KLP-3"/>
    <property type="match status" value="1"/>
</dbReference>
<dbReference type="InterPro" id="IPR027640">
    <property type="entry name" value="Kinesin-like_fam"/>
</dbReference>
<feature type="coiled-coil region" evidence="7">
    <location>
        <begin position="485"/>
        <end position="516"/>
    </location>
</feature>
<keyword evidence="4 6" id="KW-0067">ATP-binding</keyword>
<keyword evidence="11" id="KW-1185">Reference proteome</keyword>
<evidence type="ECO:0000256" key="3">
    <source>
        <dbReference type="ARBA" id="ARBA00022741"/>
    </source>
</evidence>
<evidence type="ECO:0000256" key="2">
    <source>
        <dbReference type="ARBA" id="ARBA00022701"/>
    </source>
</evidence>
<keyword evidence="2" id="KW-0493">Microtubule</keyword>
<evidence type="ECO:0000256" key="4">
    <source>
        <dbReference type="ARBA" id="ARBA00022840"/>
    </source>
</evidence>
<feature type="compositionally biased region" description="Low complexity" evidence="8">
    <location>
        <begin position="138"/>
        <end position="156"/>
    </location>
</feature>
<gene>
    <name evidence="10" type="ORF">CCR75_000444</name>
</gene>
<dbReference type="AlphaFoldDB" id="A0A976FHD0"/>
<dbReference type="RefSeq" id="XP_067816297.1">
    <property type="nucleotide sequence ID" value="XM_067958552.1"/>
</dbReference>
<dbReference type="GeneID" id="94344223"/>
<accession>A0A976FHD0</accession>
<dbReference type="KEGG" id="blac:94344223"/>
<feature type="region of interest" description="Disordered" evidence="8">
    <location>
        <begin position="1111"/>
        <end position="1139"/>
    </location>
</feature>
<dbReference type="OrthoDB" id="3176171at2759"/>
<dbReference type="InterPro" id="IPR036961">
    <property type="entry name" value="Kinesin_motor_dom_sf"/>
</dbReference>
<evidence type="ECO:0000313" key="11">
    <source>
        <dbReference type="Proteomes" id="UP000294530"/>
    </source>
</evidence>
<dbReference type="SUPFAM" id="SSF52540">
    <property type="entry name" value="P-loop containing nucleoside triphosphate hydrolases"/>
    <property type="match status" value="1"/>
</dbReference>
<feature type="domain" description="Kinesin motor" evidence="9">
    <location>
        <begin position="767"/>
        <end position="1097"/>
    </location>
</feature>
<evidence type="ECO:0000256" key="5">
    <source>
        <dbReference type="ARBA" id="ARBA00023175"/>
    </source>
</evidence>
<feature type="compositionally biased region" description="Basic and acidic residues" evidence="8">
    <location>
        <begin position="106"/>
        <end position="116"/>
    </location>
</feature>
<evidence type="ECO:0000313" key="10">
    <source>
        <dbReference type="EMBL" id="TDH66798.1"/>
    </source>
</evidence>
<evidence type="ECO:0000256" key="1">
    <source>
        <dbReference type="ARBA" id="ARBA00010899"/>
    </source>
</evidence>
<organism evidence="10 11">
    <name type="scientific">Bremia lactucae</name>
    <name type="common">Lettuce downy mildew</name>
    <dbReference type="NCBI Taxonomy" id="4779"/>
    <lineage>
        <taxon>Eukaryota</taxon>
        <taxon>Sar</taxon>
        <taxon>Stramenopiles</taxon>
        <taxon>Oomycota</taxon>
        <taxon>Peronosporomycetes</taxon>
        <taxon>Peronosporales</taxon>
        <taxon>Peronosporaceae</taxon>
        <taxon>Bremia</taxon>
    </lineage>
</organism>
<dbReference type="GO" id="GO:0008017">
    <property type="term" value="F:microtubule binding"/>
    <property type="evidence" value="ECO:0007669"/>
    <property type="project" value="InterPro"/>
</dbReference>
<feature type="compositionally biased region" description="Low complexity" evidence="8">
    <location>
        <begin position="383"/>
        <end position="397"/>
    </location>
</feature>